<evidence type="ECO:0000256" key="1">
    <source>
        <dbReference type="SAM" id="MobiDB-lite"/>
    </source>
</evidence>
<reference evidence="4" key="1">
    <citation type="submission" date="2018-11" db="EMBL/GenBank/DDBJ databases">
        <authorList>
            <person name="Alioto T."/>
            <person name="Alioto T."/>
        </authorList>
    </citation>
    <scope>NUCLEOTIDE SEQUENCE</scope>
</reference>
<evidence type="ECO:0000256" key="2">
    <source>
        <dbReference type="SAM" id="Phobius"/>
    </source>
</evidence>
<evidence type="ECO:0000313" key="4">
    <source>
        <dbReference type="EMBL" id="VDH90841.1"/>
    </source>
</evidence>
<sequence length="2354" mass="262528">MNGRERRNRGRYSEWPHMTTLYNSNSRITEAGNNNDVPLSTIENSFEPPNSHGYFRYNGHRNDTLDSVISEGISSRPPSFKHEEDERASSYELGDKFKRGSTCRVILCIFFVLCFIGVVIAGVVLSVLQTFESTATLNNATFTEALTDVNSPQFHKLAKDFCEAMKAMFTSSSSPFIDDYEDCEVLSFRPGSVKVRFRLGSKIYSEVNMETILGQFKNHLQNMITREGPWNPLRIDETTILNFKEVEPRYRIKYSSQFKMWTEKTLTENLLTRYIQSSLKEKEIMSSQRIIESTEIEPSPSLDNFSSIKVKEVMSSQRIIESTEIEPSSSLGLSYLKEKEIMSSKNIIESTEIEPVASLDNLTSLKKREIMSSQRNLESTKIEPSSSLGMSPLKEKKTMSLQNVIESTETGQSSSLENLSSLTEKEIMFSQRIIESTEIEPSLSLDNLFTLKEKEIMSSQRIIESTETEPSSSLDNLSSLKVKEIMSSQRIIESTETEPSSSHDNLTSLKEKEIMSSQRNIESTETEPSSSLYNFSSLKEKDIMSPQNIIESTETEPSSSLDDLSSLKEKEIVSSQRIIESTETEPTSSLENLSSLKAKNIMSSQNIIESTETGPSSYLENLSSLKEKEIMSSQRIIESTEIEPFSSLDNLSSLKEKEIMSPQRIIESTKNEPSSSYISEYVGPKTYIQSSSVLNSFVSSYADNEITTVDLFNDEISKSKIKTGLTMLYSTELSTRRFKMSHETTYSYTILTSIVSDKLSNDFLHTEKYQLEYMESETHSLNSAHATKLYITPDMVVTSTLMFTSDSSVFSMPPKDFQKIDASQVYVDTSSARDQSKVGLEELNNFSTQYQSSFSGSGHSNDIISSKTDHVTETINNNIQVYSDNVTRTFNQTRPDLQFHTTTAMYSGGSSQLTMLSSLSLLNTPVNVNTSDNFDFISSKLTLDGDEFRKASVSSTNISPDKTMSMTADNIMHTVASVDKRVSFTVEPSSVEGLTSSLPERITNSTTKYISQSALPLNKTTWYLSTTSIFTDPSSPLTILYSSDTYASVSTTINLETTFVDVNQQSLKPDLVTKMEQTFEKSSMPYVGSMTETGSSTSEFPFHESTYLRYMQQVVSETSIAFQSSNEYKQDSAMRLYELSAMYETESTMAFSDKNTSNSTQELRPSSSAEVAYGSYVYVSPDTLLSEIRTSIAIDKLYSFSPDPPSDHRYLQSSQPTFSTMTEQSFTLVKHVSSEVEFSSTIYTFSAEYSDSSDIMRNIGSSLISSAIDEHVSVTDTSSISNSLYGIQPNITNNPITEKLYVTKLKPEIENEIFINETWIILPVDDSYSSKLIITPQKEQMISSQIISKQLDMMSSRESESQHSLISLDNQHTKSLTFESVDSSAATKVVFNLQLQSQVQENTSIVDSMTTLAVESSILQNNEVDFSLYKTVNTTLSKSFTNILSHKTSIDKPINMYIEPTTVLKATTNVDELFATRSVIFESLNRNSSKLFLSETKPVPEVITNVLTSYVEEQPSLTNLKTSIDSAELASVTSFIDLLSQQESGITDHFDSTLLSTEIIASVLIGHAENNTSNTFSLPISNSSIYNSSTASTINTVGSLYGPMPPMTVVDEPISEEWVLIEPVDISLLSEKHVSSNVLISHSSIEKKESSNTQSAAVDPSWTNSEKYSLLFADMLLSEANILQPVVSTPSFYNPSNIDLYTTFSINEETDIADVSSSSLIKKEKLESKFQTFEKTFTSLLQSKFQTAYAMDQLFPSESPTTSHVSDKDFKTTRTIADTAFSTEKNLQSDFNYVAATSITLNKGESILEGNQSTEFILKSTKLAERNPVDNTSSNFVVASQYDNIPSIRSYMISSSDFPSEPLSMMNSIDQIIEGTIVSKIQMSPDRRYFSSITKDNISHIPTDHYTYSNDVMASSSITSNMQLLTNGNIPNKTPFEQTLKVESMKLLSDAFQSSVQKEEIFKTEFNEINMHLITPSQIQNVQESSLSSISVFAVNVDDQIQQKSQTASVYYSSIRPSDVVLSNYINMSTASRPQLTIKSTSAIEENISSSKLAKNGIISQKTPTQDVVTSSILNIPDILPNAFYDTHSSLYPTYLSSITREVIQIINHSSTSEIQENMAMDISLLNSTLSTEKSDQHHISSSAENFLFSKSEELDFFKTTTQPSSNIGIDNIMSNVSASKQSIVDGVSTKQTDVNDTYWMNNELSPSSTTTKSSTYEHKINKTMVVDGSENTNAEISDEVLSSANQSDLENNKTFLSKIIITEILETSFKSIPDIFITETVDNFIRTSSLDISVTNLHLSTLFLTSSELDTSEYYNQGSSIHPSQSLSPSSVLSSSQVQDNIPDILRFLDTTP</sequence>
<dbReference type="PROSITE" id="PS50024">
    <property type="entry name" value="SEA"/>
    <property type="match status" value="1"/>
</dbReference>
<feature type="compositionally biased region" description="Polar residues" evidence="1">
    <location>
        <begin position="373"/>
        <end position="389"/>
    </location>
</feature>
<feature type="region of interest" description="Disordered" evidence="1">
    <location>
        <begin position="373"/>
        <end position="394"/>
    </location>
</feature>
<dbReference type="Proteomes" id="UP000596742">
    <property type="component" value="Unassembled WGS sequence"/>
</dbReference>
<keyword evidence="2" id="KW-1133">Transmembrane helix</keyword>
<dbReference type="OrthoDB" id="6161205at2759"/>
<feature type="transmembrane region" description="Helical" evidence="2">
    <location>
        <begin position="105"/>
        <end position="128"/>
    </location>
</feature>
<gene>
    <name evidence="4" type="ORF">MGAL_10B055444</name>
</gene>
<comment type="caution">
    <text evidence="4">The sequence shown here is derived from an EMBL/GenBank/DDBJ whole genome shotgun (WGS) entry which is preliminary data.</text>
</comment>
<proteinExistence type="predicted"/>
<dbReference type="SUPFAM" id="SSF82671">
    <property type="entry name" value="SEA domain"/>
    <property type="match status" value="1"/>
</dbReference>
<keyword evidence="2" id="KW-0472">Membrane</keyword>
<evidence type="ECO:0000259" key="3">
    <source>
        <dbReference type="PROSITE" id="PS50024"/>
    </source>
</evidence>
<dbReference type="EMBL" id="UYJE01000176">
    <property type="protein sequence ID" value="VDH90841.1"/>
    <property type="molecule type" value="Genomic_DNA"/>
</dbReference>
<dbReference type="InterPro" id="IPR000082">
    <property type="entry name" value="SEA_dom"/>
</dbReference>
<feature type="compositionally biased region" description="Polar residues" evidence="1">
    <location>
        <begin position="515"/>
        <end position="537"/>
    </location>
</feature>
<protein>
    <recommendedName>
        <fullName evidence="3">SEA domain-containing protein</fullName>
    </recommendedName>
</protein>
<keyword evidence="5" id="KW-1185">Reference proteome</keyword>
<name>A0A8B6BJQ1_MYTGA</name>
<feature type="domain" description="SEA" evidence="3">
    <location>
        <begin position="127"/>
        <end position="257"/>
    </location>
</feature>
<feature type="region of interest" description="Disordered" evidence="1">
    <location>
        <begin position="514"/>
        <end position="538"/>
    </location>
</feature>
<accession>A0A8B6BJQ1</accession>
<keyword evidence="2" id="KW-0812">Transmembrane</keyword>
<dbReference type="Pfam" id="PF01390">
    <property type="entry name" value="SEA"/>
    <property type="match status" value="1"/>
</dbReference>
<organism evidence="4 5">
    <name type="scientific">Mytilus galloprovincialis</name>
    <name type="common">Mediterranean mussel</name>
    <dbReference type="NCBI Taxonomy" id="29158"/>
    <lineage>
        <taxon>Eukaryota</taxon>
        <taxon>Metazoa</taxon>
        <taxon>Spiralia</taxon>
        <taxon>Lophotrochozoa</taxon>
        <taxon>Mollusca</taxon>
        <taxon>Bivalvia</taxon>
        <taxon>Autobranchia</taxon>
        <taxon>Pteriomorphia</taxon>
        <taxon>Mytilida</taxon>
        <taxon>Mytiloidea</taxon>
        <taxon>Mytilidae</taxon>
        <taxon>Mytilinae</taxon>
        <taxon>Mytilus</taxon>
    </lineage>
</organism>
<evidence type="ECO:0000313" key="5">
    <source>
        <dbReference type="Proteomes" id="UP000596742"/>
    </source>
</evidence>
<dbReference type="InterPro" id="IPR036364">
    <property type="entry name" value="SEA_dom_sf"/>
</dbReference>
<dbReference type="Gene3D" id="3.30.70.960">
    <property type="entry name" value="SEA domain"/>
    <property type="match status" value="1"/>
</dbReference>